<feature type="compositionally biased region" description="Polar residues" evidence="12">
    <location>
        <begin position="294"/>
        <end position="305"/>
    </location>
</feature>
<dbReference type="Pfam" id="PF00020">
    <property type="entry name" value="TNFR_c6"/>
    <property type="match status" value="3"/>
</dbReference>
<feature type="domain" description="Death" evidence="15">
    <location>
        <begin position="337"/>
        <end position="403"/>
    </location>
</feature>
<evidence type="ECO:0000259" key="16">
    <source>
        <dbReference type="PROSITE" id="PS50050"/>
    </source>
</evidence>
<evidence type="ECO:0000256" key="10">
    <source>
        <dbReference type="ARBA" id="ARBA00023180"/>
    </source>
</evidence>
<dbReference type="AlphaFoldDB" id="A0A8B7ZJ02"/>
<keyword evidence="5 14" id="KW-0732">Signal</keyword>
<dbReference type="SUPFAM" id="SSF57586">
    <property type="entry name" value="TNF receptor-like"/>
    <property type="match status" value="2"/>
</dbReference>
<dbReference type="InterPro" id="IPR011029">
    <property type="entry name" value="DEATH-like_dom_sf"/>
</dbReference>
<dbReference type="GO" id="GO:0005886">
    <property type="term" value="C:plasma membrane"/>
    <property type="evidence" value="ECO:0007669"/>
    <property type="project" value="UniProtKB-SubCell"/>
</dbReference>
<keyword evidence="10" id="KW-0325">Glycoprotein</keyword>
<dbReference type="PANTHER" id="PTHR46605:SF2">
    <property type="entry name" value="TNFR-CYS DOMAIN-CONTAINING PROTEIN"/>
    <property type="match status" value="1"/>
</dbReference>
<evidence type="ECO:0000256" key="12">
    <source>
        <dbReference type="SAM" id="MobiDB-lite"/>
    </source>
</evidence>
<feature type="disulfide bond" evidence="11">
    <location>
        <begin position="89"/>
        <end position="102"/>
    </location>
</feature>
<dbReference type="GO" id="GO:0005035">
    <property type="term" value="F:death receptor activity"/>
    <property type="evidence" value="ECO:0007669"/>
    <property type="project" value="TreeGrafter"/>
</dbReference>
<dbReference type="Gene3D" id="2.10.50.10">
    <property type="entry name" value="Tumor Necrosis Factor Receptor, subunit A, domain 2"/>
    <property type="match status" value="4"/>
</dbReference>
<evidence type="ECO:0000256" key="1">
    <source>
        <dbReference type="ARBA" id="ARBA00004162"/>
    </source>
</evidence>
<evidence type="ECO:0000256" key="13">
    <source>
        <dbReference type="SAM" id="Phobius"/>
    </source>
</evidence>
<accession>A0A8B7ZJ02</accession>
<feature type="disulfide bond" evidence="11">
    <location>
        <begin position="130"/>
        <end position="148"/>
    </location>
</feature>
<feature type="disulfide bond" evidence="11">
    <location>
        <begin position="172"/>
        <end position="190"/>
    </location>
</feature>
<dbReference type="GO" id="GO:0007266">
    <property type="term" value="P:Rho protein signal transduction"/>
    <property type="evidence" value="ECO:0007669"/>
    <property type="project" value="TreeGrafter"/>
</dbReference>
<keyword evidence="9 11" id="KW-1015">Disulfide bond</keyword>
<dbReference type="RefSeq" id="XP_022104865.1">
    <property type="nucleotide sequence ID" value="XM_022249173.1"/>
</dbReference>
<dbReference type="InterPro" id="IPR052302">
    <property type="entry name" value="Neurotrophin_rcpt-DD"/>
</dbReference>
<evidence type="ECO:0000256" key="8">
    <source>
        <dbReference type="ARBA" id="ARBA00023136"/>
    </source>
</evidence>
<dbReference type="GO" id="GO:0015026">
    <property type="term" value="F:coreceptor activity"/>
    <property type="evidence" value="ECO:0007669"/>
    <property type="project" value="TreeGrafter"/>
</dbReference>
<keyword evidence="17" id="KW-1185">Reference proteome</keyword>
<dbReference type="Pfam" id="PF18422">
    <property type="entry name" value="TNFR_16_TM"/>
    <property type="match status" value="1"/>
</dbReference>
<keyword evidence="8 13" id="KW-0472">Membrane</keyword>
<feature type="disulfide bond" evidence="11">
    <location>
        <begin position="127"/>
        <end position="140"/>
    </location>
</feature>
<dbReference type="Gene3D" id="1.10.533.10">
    <property type="entry name" value="Death Domain, Fas"/>
    <property type="match status" value="1"/>
</dbReference>
<dbReference type="PANTHER" id="PTHR46605">
    <property type="entry name" value="TUMOR NECROSIS FACTOR RECEPTOR"/>
    <property type="match status" value="1"/>
</dbReference>
<gene>
    <name evidence="18" type="primary">LOC110986889</name>
</gene>
<evidence type="ECO:0000256" key="6">
    <source>
        <dbReference type="ARBA" id="ARBA00022737"/>
    </source>
</evidence>
<keyword evidence="3 13" id="KW-0812">Transmembrane</keyword>
<dbReference type="Pfam" id="PF00531">
    <property type="entry name" value="Death"/>
    <property type="match status" value="1"/>
</dbReference>
<feature type="disulfide bond" evidence="11">
    <location>
        <begin position="169"/>
        <end position="182"/>
    </location>
</feature>
<keyword evidence="7 13" id="KW-1133">Transmembrane helix</keyword>
<dbReference type="SMART" id="SM00005">
    <property type="entry name" value="DEATH"/>
    <property type="match status" value="1"/>
</dbReference>
<evidence type="ECO:0000256" key="5">
    <source>
        <dbReference type="ARBA" id="ARBA00022729"/>
    </source>
</evidence>
<comment type="subcellular location">
    <subcellularLocation>
        <location evidence="1">Cell membrane</location>
        <topology evidence="1">Single-pass membrane protein</topology>
    </subcellularLocation>
</comment>
<dbReference type="SMART" id="SM00208">
    <property type="entry name" value="TNFR"/>
    <property type="match status" value="4"/>
</dbReference>
<keyword evidence="2" id="KW-1003">Cell membrane</keyword>
<evidence type="ECO:0000256" key="14">
    <source>
        <dbReference type="SAM" id="SignalP"/>
    </source>
</evidence>
<dbReference type="GO" id="GO:0009986">
    <property type="term" value="C:cell surface"/>
    <property type="evidence" value="ECO:0007669"/>
    <property type="project" value="TreeGrafter"/>
</dbReference>
<keyword evidence="6" id="KW-0677">Repeat</keyword>
<dbReference type="Proteomes" id="UP000694845">
    <property type="component" value="Unplaced"/>
</dbReference>
<dbReference type="SUPFAM" id="SSF47986">
    <property type="entry name" value="DEATH domain"/>
    <property type="match status" value="1"/>
</dbReference>
<feature type="chain" id="PRO_5034055544" evidence="14">
    <location>
        <begin position="27"/>
        <end position="403"/>
    </location>
</feature>
<keyword evidence="4" id="KW-0053">Apoptosis</keyword>
<dbReference type="PROSITE" id="PS00652">
    <property type="entry name" value="TNFR_NGFR_1"/>
    <property type="match status" value="2"/>
</dbReference>
<protein>
    <submittedName>
        <fullName evidence="18">Tumor necrosis factor receptor superfamily member 16-like</fullName>
    </submittedName>
</protein>
<feature type="disulfide bond" evidence="11">
    <location>
        <begin position="92"/>
        <end position="110"/>
    </location>
</feature>
<dbReference type="InterPro" id="IPR000488">
    <property type="entry name" value="Death_dom"/>
</dbReference>
<organism evidence="17 18">
    <name type="scientific">Acanthaster planci</name>
    <name type="common">Crown-of-thorns starfish</name>
    <dbReference type="NCBI Taxonomy" id="133434"/>
    <lineage>
        <taxon>Eukaryota</taxon>
        <taxon>Metazoa</taxon>
        <taxon>Echinodermata</taxon>
        <taxon>Eleutherozoa</taxon>
        <taxon>Asterozoa</taxon>
        <taxon>Asteroidea</taxon>
        <taxon>Valvatacea</taxon>
        <taxon>Valvatida</taxon>
        <taxon>Acanthasteridae</taxon>
        <taxon>Acanthaster</taxon>
    </lineage>
</organism>
<feature type="domain" description="TNFR-Cys" evidence="16">
    <location>
        <begin position="111"/>
        <end position="148"/>
    </location>
</feature>
<proteinExistence type="predicted"/>
<dbReference type="GO" id="GO:0006915">
    <property type="term" value="P:apoptotic process"/>
    <property type="evidence" value="ECO:0007669"/>
    <property type="project" value="UniProtKB-KW"/>
</dbReference>
<feature type="signal peptide" evidence="14">
    <location>
        <begin position="1"/>
        <end position="26"/>
    </location>
</feature>
<feature type="region of interest" description="Disordered" evidence="12">
    <location>
        <begin position="284"/>
        <end position="305"/>
    </location>
</feature>
<evidence type="ECO:0000313" key="17">
    <source>
        <dbReference type="Proteomes" id="UP000694845"/>
    </source>
</evidence>
<reference evidence="18" key="1">
    <citation type="submission" date="2025-08" db="UniProtKB">
        <authorList>
            <consortium name="RefSeq"/>
        </authorList>
    </citation>
    <scope>IDENTIFICATION</scope>
</reference>
<dbReference type="PROSITE" id="PS50017">
    <property type="entry name" value="DEATH_DOMAIN"/>
    <property type="match status" value="1"/>
</dbReference>
<dbReference type="OrthoDB" id="10048028at2759"/>
<dbReference type="GeneID" id="110986889"/>
<dbReference type="PROSITE" id="PS50050">
    <property type="entry name" value="TNFR_NGFR_2"/>
    <property type="match status" value="3"/>
</dbReference>
<dbReference type="InterPro" id="IPR041448">
    <property type="entry name" value="TNFR16_TM"/>
</dbReference>
<comment type="caution">
    <text evidence="11">Lacks conserved residue(s) required for the propagation of feature annotation.</text>
</comment>
<name>A0A8B7ZJ02_ACAPL</name>
<sequence length="403" mass="44277">MFLRKKAVLICFAVVNWLTYRYLAECTPLPSPECPSKETTSTGDCCLQCPPGWGVQSRCSAFNNTICMHCYADITFSPEPSHTAGCMPCKRCARNEFVRHSCNITHDTLCECRRNYYHTADGSCSQCNTCPPGFGATVKCATQHNTECESCANGTYSDLTSATKGCVPCSTCLEGTVVLEMCTRFSDTVCSDTVMSTTTAYQHSSETPDTVAHVINSRPPSIVPIYCAILAFVVIGLLGYVIFKRWSFRKVKLRSHAKQTRSPLGSPSKADIDVSSAGAHSIKKSADLPPSLAPSRQPTDQTPLMTVPSTTLYRDLSTTTRSEVESLLGISRLDRRDWRGLAHELGFSDKDIVHFIKTSDDDLPVHRMLTVWSDREGAVVSVLVAALKSLNRQDVLQKLPVFA</sequence>
<dbReference type="Gene3D" id="6.10.250.1780">
    <property type="match status" value="1"/>
</dbReference>
<dbReference type="GO" id="GO:0048406">
    <property type="term" value="F:nerve growth factor binding"/>
    <property type="evidence" value="ECO:0007669"/>
    <property type="project" value="TreeGrafter"/>
</dbReference>
<feature type="repeat" description="TNFR-Cys" evidence="11">
    <location>
        <begin position="150"/>
        <end position="190"/>
    </location>
</feature>
<feature type="transmembrane region" description="Helical" evidence="13">
    <location>
        <begin position="223"/>
        <end position="243"/>
    </location>
</feature>
<evidence type="ECO:0000256" key="2">
    <source>
        <dbReference type="ARBA" id="ARBA00022475"/>
    </source>
</evidence>
<evidence type="ECO:0000259" key="15">
    <source>
        <dbReference type="PROSITE" id="PS50017"/>
    </source>
</evidence>
<evidence type="ECO:0000256" key="3">
    <source>
        <dbReference type="ARBA" id="ARBA00022692"/>
    </source>
</evidence>
<evidence type="ECO:0000313" key="18">
    <source>
        <dbReference type="RefSeq" id="XP_022104865.1"/>
    </source>
</evidence>
<evidence type="ECO:0000256" key="4">
    <source>
        <dbReference type="ARBA" id="ARBA00022703"/>
    </source>
</evidence>
<feature type="repeat" description="TNFR-Cys" evidence="11">
    <location>
        <begin position="69"/>
        <end position="110"/>
    </location>
</feature>
<evidence type="ECO:0000256" key="9">
    <source>
        <dbReference type="ARBA" id="ARBA00023157"/>
    </source>
</evidence>
<feature type="repeat" description="TNFR-Cys" evidence="11">
    <location>
        <begin position="111"/>
        <end position="148"/>
    </location>
</feature>
<evidence type="ECO:0000256" key="7">
    <source>
        <dbReference type="ARBA" id="ARBA00022989"/>
    </source>
</evidence>
<dbReference type="OMA" id="TMDEEPC"/>
<feature type="domain" description="TNFR-Cys" evidence="16">
    <location>
        <begin position="150"/>
        <end position="190"/>
    </location>
</feature>
<dbReference type="InterPro" id="IPR001368">
    <property type="entry name" value="TNFR/NGFR_Cys_rich_reg"/>
</dbReference>
<feature type="disulfide bond" evidence="11">
    <location>
        <begin position="151"/>
        <end position="166"/>
    </location>
</feature>
<dbReference type="KEGG" id="aplc:110986889"/>
<evidence type="ECO:0000256" key="11">
    <source>
        <dbReference type="PROSITE-ProRule" id="PRU00206"/>
    </source>
</evidence>
<feature type="domain" description="TNFR-Cys" evidence="16">
    <location>
        <begin position="69"/>
        <end position="110"/>
    </location>
</feature>